<evidence type="ECO:0000256" key="4">
    <source>
        <dbReference type="ARBA" id="ARBA00023172"/>
    </source>
</evidence>
<dbReference type="EMBL" id="CP016616">
    <property type="protein sequence ID" value="ANY77164.1"/>
    <property type="molecule type" value="Genomic_DNA"/>
</dbReference>
<gene>
    <name evidence="8" type="ORF">BB934_02135</name>
</gene>
<name>A0A1B2EB07_9HYPH</name>
<dbReference type="KEGG" id="moc:BB934_02135"/>
<evidence type="ECO:0000259" key="7">
    <source>
        <dbReference type="PROSITE" id="PS51900"/>
    </source>
</evidence>
<feature type="domain" description="Tyr recombinase" evidence="6">
    <location>
        <begin position="106"/>
        <end position="285"/>
    </location>
</feature>
<dbReference type="OrthoDB" id="9801717at2"/>
<reference evidence="8" key="1">
    <citation type="submission" date="2016-07" db="EMBL/GenBank/DDBJ databases">
        <title>Microvirga ossetica sp. nov. a new species of rhizobia isolated from root nodules of the legume species Vicia alpestris Steven originated from North Ossetia region in the Caucasus.</title>
        <authorList>
            <person name="Safronova V.I."/>
            <person name="Kuznetsova I.G."/>
            <person name="Sazanova A.L."/>
            <person name="Belimov A."/>
            <person name="Andronov E."/>
            <person name="Osledkin Y.S."/>
            <person name="Onishchuk O.P."/>
            <person name="Kurchak O.N."/>
            <person name="Shaposhnikov A.I."/>
            <person name="Willems A."/>
            <person name="Tikhonovich I.A."/>
        </authorList>
    </citation>
    <scope>NUCLEOTIDE SEQUENCE [LARGE SCALE GENOMIC DNA]</scope>
    <source>
        <strain evidence="8">V5/3M</strain>
    </source>
</reference>
<dbReference type="GO" id="GO:0015074">
    <property type="term" value="P:DNA integration"/>
    <property type="evidence" value="ECO:0007669"/>
    <property type="project" value="UniProtKB-KW"/>
</dbReference>
<evidence type="ECO:0000313" key="8">
    <source>
        <dbReference type="EMBL" id="ANY77164.1"/>
    </source>
</evidence>
<comment type="similarity">
    <text evidence="1">Belongs to the 'phage' integrase family.</text>
</comment>
<organism evidence="8">
    <name type="scientific">Microvirga ossetica</name>
    <dbReference type="NCBI Taxonomy" id="1882682"/>
    <lineage>
        <taxon>Bacteria</taxon>
        <taxon>Pseudomonadati</taxon>
        <taxon>Pseudomonadota</taxon>
        <taxon>Alphaproteobacteria</taxon>
        <taxon>Hyphomicrobiales</taxon>
        <taxon>Methylobacteriaceae</taxon>
        <taxon>Microvirga</taxon>
    </lineage>
</organism>
<dbReference type="InterPro" id="IPR044068">
    <property type="entry name" value="CB"/>
</dbReference>
<dbReference type="InterPro" id="IPR050090">
    <property type="entry name" value="Tyrosine_recombinase_XerCD"/>
</dbReference>
<dbReference type="InterPro" id="IPR010998">
    <property type="entry name" value="Integrase_recombinase_N"/>
</dbReference>
<evidence type="ECO:0000256" key="1">
    <source>
        <dbReference type="ARBA" id="ARBA00008857"/>
    </source>
</evidence>
<accession>A0A1B2EB07</accession>
<dbReference type="AlphaFoldDB" id="A0A1B2EB07"/>
<evidence type="ECO:0000256" key="3">
    <source>
        <dbReference type="ARBA" id="ARBA00023125"/>
    </source>
</evidence>
<dbReference type="Gene3D" id="1.10.443.10">
    <property type="entry name" value="Intergrase catalytic core"/>
    <property type="match status" value="1"/>
</dbReference>
<dbReference type="GO" id="GO:0003677">
    <property type="term" value="F:DNA binding"/>
    <property type="evidence" value="ECO:0007669"/>
    <property type="project" value="UniProtKB-UniRule"/>
</dbReference>
<dbReference type="GO" id="GO:0006310">
    <property type="term" value="P:DNA recombination"/>
    <property type="evidence" value="ECO:0007669"/>
    <property type="project" value="UniProtKB-KW"/>
</dbReference>
<feature type="domain" description="Core-binding (CB)" evidence="7">
    <location>
        <begin position="8"/>
        <end position="89"/>
    </location>
</feature>
<evidence type="ECO:0000259" key="6">
    <source>
        <dbReference type="PROSITE" id="PS51898"/>
    </source>
</evidence>
<dbReference type="RefSeq" id="WP_099508163.1">
    <property type="nucleotide sequence ID" value="NZ_CP016616.1"/>
</dbReference>
<keyword evidence="3 5" id="KW-0238">DNA-binding</keyword>
<dbReference type="Pfam" id="PF13495">
    <property type="entry name" value="Phage_int_SAM_4"/>
    <property type="match status" value="1"/>
</dbReference>
<keyword evidence="4" id="KW-0233">DNA recombination</keyword>
<proteinExistence type="inferred from homology"/>
<keyword evidence="2" id="KW-0229">DNA integration</keyword>
<dbReference type="Gene3D" id="1.10.150.130">
    <property type="match status" value="1"/>
</dbReference>
<dbReference type="PROSITE" id="PS51898">
    <property type="entry name" value="TYR_RECOMBINASE"/>
    <property type="match status" value="1"/>
</dbReference>
<dbReference type="InterPro" id="IPR013762">
    <property type="entry name" value="Integrase-like_cat_sf"/>
</dbReference>
<dbReference type="Pfam" id="PF00589">
    <property type="entry name" value="Phage_integrase"/>
    <property type="match status" value="1"/>
</dbReference>
<dbReference type="PANTHER" id="PTHR30349">
    <property type="entry name" value="PHAGE INTEGRASE-RELATED"/>
    <property type="match status" value="1"/>
</dbReference>
<evidence type="ECO:0000256" key="5">
    <source>
        <dbReference type="PROSITE-ProRule" id="PRU01248"/>
    </source>
</evidence>
<dbReference type="InterPro" id="IPR011010">
    <property type="entry name" value="DNA_brk_join_enz"/>
</dbReference>
<dbReference type="SUPFAM" id="SSF56349">
    <property type="entry name" value="DNA breaking-rejoining enzymes"/>
    <property type="match status" value="1"/>
</dbReference>
<dbReference type="PANTHER" id="PTHR30349:SF64">
    <property type="entry name" value="PROPHAGE INTEGRASE INTD-RELATED"/>
    <property type="match status" value="1"/>
</dbReference>
<dbReference type="InterPro" id="IPR004107">
    <property type="entry name" value="Integrase_SAM-like_N"/>
</dbReference>
<protein>
    <submittedName>
        <fullName evidence="8">Integrase</fullName>
    </submittedName>
</protein>
<dbReference type="InterPro" id="IPR002104">
    <property type="entry name" value="Integrase_catalytic"/>
</dbReference>
<evidence type="ECO:0000256" key="2">
    <source>
        <dbReference type="ARBA" id="ARBA00022908"/>
    </source>
</evidence>
<sequence length="302" mass="34077">MIVHPSSPAGSALRQRMIEDMTVRGFTEKTQHDYIRYVRTFAAFLGRSPDRATAEDLRRFQLHQTQMGLQPPGINSAVAALRFFFTVTLDRPDLARRLALVRQLRKLPLVLSVEEVTRLLEAAPGPKYRAALSTAYGAGLRVSEIVSLKVSDIDSTRMLIRVEQGKGRKDRHAMLSPHLLGLLRAWWREGSRRGLMLPQGWLFPGRNPVMPLSTRQMNRAVHAAAQVAGIRKRVTPHTLRHSFATHLLEQDIDIRVIQVLLGHAKLETTALYARVAITTIRTVMSPLDRIWLVPEDEARPDG</sequence>
<dbReference type="PROSITE" id="PS51900">
    <property type="entry name" value="CB"/>
    <property type="match status" value="1"/>
</dbReference>